<name>A0ABV3Z8G9_9BACT</name>
<feature type="transmembrane region" description="Helical" evidence="2">
    <location>
        <begin position="7"/>
        <end position="25"/>
    </location>
</feature>
<feature type="transmembrane region" description="Helical" evidence="2">
    <location>
        <begin position="93"/>
        <end position="114"/>
    </location>
</feature>
<gene>
    <name evidence="4" type="ORF">QTN47_01560</name>
</gene>
<keyword evidence="2" id="KW-0812">Transmembrane</keyword>
<evidence type="ECO:0000313" key="4">
    <source>
        <dbReference type="EMBL" id="MEX6686158.1"/>
    </source>
</evidence>
<comment type="caution">
    <text evidence="4">The sequence shown here is derived from an EMBL/GenBank/DDBJ whole genome shotgun (WGS) entry which is preliminary data.</text>
</comment>
<organism evidence="4 5">
    <name type="scientific">Danxiaibacter flavus</name>
    <dbReference type="NCBI Taxonomy" id="3049108"/>
    <lineage>
        <taxon>Bacteria</taxon>
        <taxon>Pseudomonadati</taxon>
        <taxon>Bacteroidota</taxon>
        <taxon>Chitinophagia</taxon>
        <taxon>Chitinophagales</taxon>
        <taxon>Chitinophagaceae</taxon>
        <taxon>Danxiaibacter</taxon>
    </lineage>
</organism>
<evidence type="ECO:0000259" key="3">
    <source>
        <dbReference type="Pfam" id="PF05569"/>
    </source>
</evidence>
<accession>A0ABV3Z8G9</accession>
<feature type="transmembrane region" description="Helical" evidence="2">
    <location>
        <begin position="37"/>
        <end position="58"/>
    </location>
</feature>
<feature type="domain" description="Peptidase M56" evidence="3">
    <location>
        <begin position="33"/>
        <end position="258"/>
    </location>
</feature>
<feature type="compositionally biased region" description="Basic and acidic residues" evidence="1">
    <location>
        <begin position="440"/>
        <end position="451"/>
    </location>
</feature>
<keyword evidence="2" id="KW-1133">Transmembrane helix</keyword>
<proteinExistence type="predicted"/>
<keyword evidence="5" id="KW-1185">Reference proteome</keyword>
<evidence type="ECO:0000256" key="1">
    <source>
        <dbReference type="SAM" id="MobiDB-lite"/>
    </source>
</evidence>
<feature type="transmembrane region" description="Helical" evidence="2">
    <location>
        <begin position="268"/>
        <end position="286"/>
    </location>
</feature>
<evidence type="ECO:0000256" key="2">
    <source>
        <dbReference type="SAM" id="Phobius"/>
    </source>
</evidence>
<dbReference type="InterPro" id="IPR008756">
    <property type="entry name" value="Peptidase_M56"/>
</dbReference>
<dbReference type="RefSeq" id="WP_369327547.1">
    <property type="nucleotide sequence ID" value="NZ_JAULBC010000001.1"/>
</dbReference>
<reference evidence="4 5" key="1">
    <citation type="submission" date="2023-07" db="EMBL/GenBank/DDBJ databases">
        <authorList>
            <person name="Lian W.-H."/>
        </authorList>
    </citation>
    <scope>NUCLEOTIDE SEQUENCE [LARGE SCALE GENOMIC DNA]</scope>
    <source>
        <strain evidence="4 5">SYSU DXS3180</strain>
    </source>
</reference>
<dbReference type="Proteomes" id="UP001560573">
    <property type="component" value="Unassembled WGS sequence"/>
</dbReference>
<dbReference type="PANTHER" id="PTHR34978:SF3">
    <property type="entry name" value="SLR0241 PROTEIN"/>
    <property type="match status" value="1"/>
</dbReference>
<feature type="region of interest" description="Disordered" evidence="1">
    <location>
        <begin position="440"/>
        <end position="459"/>
    </location>
</feature>
<dbReference type="PANTHER" id="PTHR34978">
    <property type="entry name" value="POSSIBLE SENSOR-TRANSDUCER PROTEIN BLAR"/>
    <property type="match status" value="1"/>
</dbReference>
<dbReference type="Pfam" id="PF05569">
    <property type="entry name" value="Peptidase_M56"/>
    <property type="match status" value="1"/>
</dbReference>
<keyword evidence="2" id="KW-0472">Membrane</keyword>
<evidence type="ECO:0000313" key="5">
    <source>
        <dbReference type="Proteomes" id="UP001560573"/>
    </source>
</evidence>
<sequence>MPALFEYILKMSLCIGATYLFYHFALRRITHYQWNRWFLLLFTLFAFMIPVINIGILMQPEKLQNVVFIRSIPTINSTTFNNNQGPLGPHIDWWKWIGIAFMVGTIVLVVRLLIQLYSLKRLQNRSELLKSGPVKIFHVNDNIAPFSFHQSIYLNKDEYNEQELQEIVQHELVHVQQKHTIDMLIAEFVCICNWYNPFAWLIKKAIKENLEFIADEQVLNAGADHKAYQYLLLKVGGNTPLQITNNLNFSSLKKRIYMMNKGRTGNAHLLKFFFIVPVICMLLVLFRGQPDKRTTASRERTLLTAESFSVGKLTYFIKDPAIEAIIKNDQPNSLLKPGGELSLSLMQDEKSRLTSLLKKKGYSNIDSHAITFMMDTSFSAKNFSVQIIIDLPANNTAVRQNKSNEDNARISVDEILQARNNESVAYSTVEEKDNTRIEHAVQKNTGDKTVNDKTQTNLR</sequence>
<dbReference type="CDD" id="cd07341">
    <property type="entry name" value="M56_BlaR1_MecR1_like"/>
    <property type="match status" value="1"/>
</dbReference>
<dbReference type="InterPro" id="IPR052173">
    <property type="entry name" value="Beta-lactam_resp_regulator"/>
</dbReference>
<protein>
    <submittedName>
        <fullName evidence="4">M56 family metallopeptidase</fullName>
    </submittedName>
</protein>
<dbReference type="EMBL" id="JAULBC010000001">
    <property type="protein sequence ID" value="MEX6686158.1"/>
    <property type="molecule type" value="Genomic_DNA"/>
</dbReference>